<dbReference type="NCBIfam" id="NF002581">
    <property type="entry name" value="PRK02234.1-2"/>
    <property type="match status" value="1"/>
</dbReference>
<proteinExistence type="inferred from homology"/>
<evidence type="ECO:0000256" key="1">
    <source>
        <dbReference type="ARBA" id="ARBA00004496"/>
    </source>
</evidence>
<keyword evidence="5 13" id="KW-0255">Endonuclease</keyword>
<protein>
    <recommendedName>
        <fullName evidence="12 13">Holliday junction resolvase RecU</fullName>
        <ecNumber evidence="13 14">3.1.21.10</ecNumber>
    </recommendedName>
    <alternativeName>
        <fullName evidence="13">Recombination protein U homolog</fullName>
    </alternativeName>
</protein>
<dbReference type="EC" id="3.1.21.10" evidence="13 14"/>
<evidence type="ECO:0000256" key="7">
    <source>
        <dbReference type="ARBA" id="ARBA00022801"/>
    </source>
</evidence>
<feature type="region of interest" description="Disordered" evidence="15">
    <location>
        <begin position="1"/>
        <end position="29"/>
    </location>
</feature>
<evidence type="ECO:0000256" key="5">
    <source>
        <dbReference type="ARBA" id="ARBA00022759"/>
    </source>
</evidence>
<dbReference type="Gene3D" id="3.40.1350.10">
    <property type="match status" value="1"/>
</dbReference>
<keyword evidence="3 13" id="KW-0540">Nuclease</keyword>
<evidence type="ECO:0000256" key="11">
    <source>
        <dbReference type="ARBA" id="ARBA00023447"/>
    </source>
</evidence>
<evidence type="ECO:0000256" key="2">
    <source>
        <dbReference type="ARBA" id="ARBA00022490"/>
    </source>
</evidence>
<keyword evidence="2 13" id="KW-0963">Cytoplasm</keyword>
<evidence type="ECO:0000313" key="17">
    <source>
        <dbReference type="Proteomes" id="UP001500866"/>
    </source>
</evidence>
<keyword evidence="7 13" id="KW-0378">Hydrolase</keyword>
<keyword evidence="6 13" id="KW-0227">DNA damage</keyword>
<evidence type="ECO:0000256" key="8">
    <source>
        <dbReference type="ARBA" id="ARBA00022842"/>
    </source>
</evidence>
<gene>
    <name evidence="13 16" type="primary">recU</name>
    <name evidence="16" type="ORF">GCM10009001_15560</name>
</gene>
<comment type="subcellular location">
    <subcellularLocation>
        <location evidence="1 13">Cytoplasm</location>
    </subcellularLocation>
</comment>
<dbReference type="Proteomes" id="UP001500866">
    <property type="component" value="Unassembled WGS sequence"/>
</dbReference>
<organism evidence="16 17">
    <name type="scientific">Virgibacillus siamensis</name>
    <dbReference type="NCBI Taxonomy" id="480071"/>
    <lineage>
        <taxon>Bacteria</taxon>
        <taxon>Bacillati</taxon>
        <taxon>Bacillota</taxon>
        <taxon>Bacilli</taxon>
        <taxon>Bacillales</taxon>
        <taxon>Bacillaceae</taxon>
        <taxon>Virgibacillus</taxon>
    </lineage>
</organism>
<dbReference type="SUPFAM" id="SSF52980">
    <property type="entry name" value="Restriction endonuclease-like"/>
    <property type="match status" value="1"/>
</dbReference>
<dbReference type="InterPro" id="IPR011856">
    <property type="entry name" value="tRNA_endonuc-like_dom_sf"/>
</dbReference>
<evidence type="ECO:0000256" key="15">
    <source>
        <dbReference type="SAM" id="MobiDB-lite"/>
    </source>
</evidence>
<feature type="compositionally biased region" description="Polar residues" evidence="15">
    <location>
        <begin position="7"/>
        <end position="28"/>
    </location>
</feature>
<dbReference type="PIRSF" id="PIRSF037785">
    <property type="entry name" value="RecU"/>
    <property type="match status" value="1"/>
</dbReference>
<evidence type="ECO:0000256" key="13">
    <source>
        <dbReference type="HAMAP-Rule" id="MF_00130"/>
    </source>
</evidence>
<evidence type="ECO:0000256" key="3">
    <source>
        <dbReference type="ARBA" id="ARBA00022722"/>
    </source>
</evidence>
<feature type="binding site" evidence="13">
    <location>
        <position position="84"/>
    </location>
    <ligand>
        <name>Mg(2+)</name>
        <dbReference type="ChEBI" id="CHEBI:18420"/>
    </ligand>
</feature>
<dbReference type="InterPro" id="IPR004612">
    <property type="entry name" value="Resolv_RecU"/>
</dbReference>
<comment type="function">
    <text evidence="13">Endonuclease that resolves Holliday junction intermediates in genetic recombination. Cleaves mobile four-strand junctions by introducing symmetrical nicks in paired strands. Promotes annealing of linear ssDNA with homologous dsDNA. Required for DNA repair, homologous recombination and chromosome segregation.</text>
</comment>
<dbReference type="HAMAP" id="MF_00130">
    <property type="entry name" value="RecU"/>
    <property type="match status" value="1"/>
</dbReference>
<name>A0ABP3R1U0_9BACI</name>
<comment type="catalytic activity">
    <reaction evidence="13">
        <text>Endonucleolytic cleavage at a junction such as a reciprocal single-stranded crossover between two homologous DNA duplexes (Holliday junction).</text>
        <dbReference type="EC" id="3.1.21.10"/>
    </reaction>
</comment>
<feature type="site" description="Transition state stabilizer" evidence="13">
    <location>
        <position position="99"/>
    </location>
</feature>
<dbReference type="CDD" id="cd22354">
    <property type="entry name" value="RecU-like"/>
    <property type="match status" value="1"/>
</dbReference>
<keyword evidence="9 13" id="KW-0233">DNA recombination</keyword>
<comment type="similarity">
    <text evidence="11 13">Belongs to the RecU family.</text>
</comment>
<keyword evidence="4 13" id="KW-0479">Metal-binding</keyword>
<dbReference type="RefSeq" id="WP_343811848.1">
    <property type="nucleotide sequence ID" value="NZ_BAAADS010000010.1"/>
</dbReference>
<evidence type="ECO:0000256" key="9">
    <source>
        <dbReference type="ARBA" id="ARBA00023172"/>
    </source>
</evidence>
<keyword evidence="17" id="KW-1185">Reference proteome</keyword>
<dbReference type="NCBIfam" id="TIGR00648">
    <property type="entry name" value="recU"/>
    <property type="match status" value="1"/>
</dbReference>
<dbReference type="Pfam" id="PF03838">
    <property type="entry name" value="RecU"/>
    <property type="match status" value="1"/>
</dbReference>
<evidence type="ECO:0000256" key="10">
    <source>
        <dbReference type="ARBA" id="ARBA00023204"/>
    </source>
</evidence>
<sequence>MRYPNGTGKNNRQPMPNTRENNGYSNRGMTLEEDINVTNTYYLAAEKAIIHKKPTPVQIVKVHYPKRSAAVITEGYFKQPSTTDYNGLYRNKYIDFEAKETKNKTRFPLANIHEHQITHMKSIVEHGGICFLIIRFAVYNESYFLPAAKLFPYWDAKNNGGKKSISYERIKQEGFLIPFHFQARINYLAVIDHYYFSSKQD</sequence>
<dbReference type="InterPro" id="IPR011335">
    <property type="entry name" value="Restrct_endonuc-II-like"/>
</dbReference>
<reference evidence="17" key="1">
    <citation type="journal article" date="2019" name="Int. J. Syst. Evol. Microbiol.">
        <title>The Global Catalogue of Microorganisms (GCM) 10K type strain sequencing project: providing services to taxonomists for standard genome sequencing and annotation.</title>
        <authorList>
            <consortium name="The Broad Institute Genomics Platform"/>
            <consortium name="The Broad Institute Genome Sequencing Center for Infectious Disease"/>
            <person name="Wu L."/>
            <person name="Ma J."/>
        </authorList>
    </citation>
    <scope>NUCLEOTIDE SEQUENCE [LARGE SCALE GENOMIC DNA]</scope>
    <source>
        <strain evidence="17">JCM 15395</strain>
    </source>
</reference>
<feature type="binding site" evidence="13">
    <location>
        <position position="82"/>
    </location>
    <ligand>
        <name>Mg(2+)</name>
        <dbReference type="ChEBI" id="CHEBI:18420"/>
    </ligand>
</feature>
<evidence type="ECO:0000256" key="6">
    <source>
        <dbReference type="ARBA" id="ARBA00022763"/>
    </source>
</evidence>
<evidence type="ECO:0000313" key="16">
    <source>
        <dbReference type="EMBL" id="GAA0600057.1"/>
    </source>
</evidence>
<keyword evidence="10 13" id="KW-0234">DNA repair</keyword>
<evidence type="ECO:0000256" key="12">
    <source>
        <dbReference type="ARBA" id="ARBA00029523"/>
    </source>
</evidence>
<dbReference type="NCBIfam" id="NF002584">
    <property type="entry name" value="PRK02234.1-5"/>
    <property type="match status" value="1"/>
</dbReference>
<keyword evidence="8 13" id="KW-0460">Magnesium</keyword>
<comment type="caution">
    <text evidence="16">The sequence shown here is derived from an EMBL/GenBank/DDBJ whole genome shotgun (WGS) entry which is preliminary data.</text>
</comment>
<evidence type="ECO:0000256" key="14">
    <source>
        <dbReference type="NCBIfam" id="TIGR00648"/>
    </source>
</evidence>
<comment type="cofactor">
    <cofactor evidence="13">
        <name>Mg(2+)</name>
        <dbReference type="ChEBI" id="CHEBI:18420"/>
    </cofactor>
    <text evidence="13">Binds 1 Mg(2+) ion per subunit.</text>
</comment>
<feature type="binding site" evidence="13">
    <location>
        <position position="97"/>
    </location>
    <ligand>
        <name>Mg(2+)</name>
        <dbReference type="ChEBI" id="CHEBI:18420"/>
    </ligand>
</feature>
<accession>A0ABP3R1U0</accession>
<dbReference type="EMBL" id="BAAADS010000010">
    <property type="protein sequence ID" value="GAA0600057.1"/>
    <property type="molecule type" value="Genomic_DNA"/>
</dbReference>
<evidence type="ECO:0000256" key="4">
    <source>
        <dbReference type="ARBA" id="ARBA00022723"/>
    </source>
</evidence>
<feature type="binding site" evidence="13">
    <location>
        <position position="116"/>
    </location>
    <ligand>
        <name>Mg(2+)</name>
        <dbReference type="ChEBI" id="CHEBI:18420"/>
    </ligand>
</feature>